<feature type="transmembrane region" description="Helical" evidence="5">
    <location>
        <begin position="285"/>
        <end position="304"/>
    </location>
</feature>
<feature type="transmembrane region" description="Helical" evidence="5">
    <location>
        <begin position="341"/>
        <end position="359"/>
    </location>
</feature>
<proteinExistence type="predicted"/>
<keyword evidence="2 5" id="KW-0812">Transmembrane</keyword>
<evidence type="ECO:0000256" key="1">
    <source>
        <dbReference type="ARBA" id="ARBA00004141"/>
    </source>
</evidence>
<feature type="transmembrane region" description="Helical" evidence="5">
    <location>
        <begin position="141"/>
        <end position="160"/>
    </location>
</feature>
<dbReference type="EMBL" id="UOFR01000016">
    <property type="protein sequence ID" value="VAW92832.1"/>
    <property type="molecule type" value="Genomic_DNA"/>
</dbReference>
<feature type="transmembrane region" description="Helical" evidence="5">
    <location>
        <begin position="87"/>
        <end position="109"/>
    </location>
</feature>
<evidence type="ECO:0000256" key="5">
    <source>
        <dbReference type="SAM" id="Phobius"/>
    </source>
</evidence>
<feature type="transmembrane region" description="Helical" evidence="5">
    <location>
        <begin position="116"/>
        <end position="135"/>
    </location>
</feature>
<dbReference type="InterPro" id="IPR051533">
    <property type="entry name" value="WaaL-like"/>
</dbReference>
<dbReference type="GO" id="GO:0016020">
    <property type="term" value="C:membrane"/>
    <property type="evidence" value="ECO:0007669"/>
    <property type="project" value="UniProtKB-SubCell"/>
</dbReference>
<feature type="transmembrane region" description="Helical" evidence="5">
    <location>
        <begin position="311"/>
        <end position="329"/>
    </location>
</feature>
<feature type="non-terminal residue" evidence="7">
    <location>
        <position position="1"/>
    </location>
</feature>
<evidence type="ECO:0000259" key="6">
    <source>
        <dbReference type="Pfam" id="PF04932"/>
    </source>
</evidence>
<evidence type="ECO:0000256" key="4">
    <source>
        <dbReference type="ARBA" id="ARBA00023136"/>
    </source>
</evidence>
<feature type="domain" description="O-antigen ligase-related" evidence="6">
    <location>
        <begin position="125"/>
        <end position="293"/>
    </location>
</feature>
<dbReference type="PANTHER" id="PTHR37422:SF17">
    <property type="entry name" value="O-ANTIGEN LIGASE"/>
    <property type="match status" value="1"/>
</dbReference>
<evidence type="ECO:0000256" key="3">
    <source>
        <dbReference type="ARBA" id="ARBA00022989"/>
    </source>
</evidence>
<dbReference type="PANTHER" id="PTHR37422">
    <property type="entry name" value="TEICHURONIC ACID BIOSYNTHESIS PROTEIN TUAE"/>
    <property type="match status" value="1"/>
</dbReference>
<protein>
    <recommendedName>
        <fullName evidence="6">O-antigen ligase-related domain-containing protein</fullName>
    </recommendedName>
</protein>
<gene>
    <name evidence="7" type="ORF">MNBD_GAMMA21-1300</name>
</gene>
<organism evidence="7">
    <name type="scientific">hydrothermal vent metagenome</name>
    <dbReference type="NCBI Taxonomy" id="652676"/>
    <lineage>
        <taxon>unclassified sequences</taxon>
        <taxon>metagenomes</taxon>
        <taxon>ecological metagenomes</taxon>
    </lineage>
</organism>
<feature type="transmembrane region" description="Helical" evidence="5">
    <location>
        <begin position="55"/>
        <end position="75"/>
    </location>
</feature>
<evidence type="ECO:0000313" key="7">
    <source>
        <dbReference type="EMBL" id="VAW92832.1"/>
    </source>
</evidence>
<dbReference type="AlphaFoldDB" id="A0A3B0ZZD7"/>
<name>A0A3B0ZZD7_9ZZZZ</name>
<keyword evidence="3 5" id="KW-1133">Transmembrane helix</keyword>
<accession>A0A3B0ZZD7</accession>
<evidence type="ECO:0000256" key="2">
    <source>
        <dbReference type="ARBA" id="ARBA00022692"/>
    </source>
</evidence>
<feature type="transmembrane region" description="Helical" evidence="5">
    <location>
        <begin position="167"/>
        <end position="183"/>
    </location>
</feature>
<keyword evidence="4 5" id="KW-0472">Membrane</keyword>
<dbReference type="Pfam" id="PF04932">
    <property type="entry name" value="Wzy_C"/>
    <property type="match status" value="1"/>
</dbReference>
<reference evidence="7" key="1">
    <citation type="submission" date="2018-06" db="EMBL/GenBank/DDBJ databases">
        <authorList>
            <person name="Zhirakovskaya E."/>
        </authorList>
    </citation>
    <scope>NUCLEOTIDE SEQUENCE</scope>
</reference>
<sequence>EKILFVLFGVFIFSFILSASLNGWSDNSYRRIGNVLKYVAFFPFYLLIRQYASAFNLLLAGIIIGGVVFGINSIYDVFIMNNSQATGIYGPIVFGDLAVLYFSIILIMSFFDHKRIFTQTPYLASLILLALTVFLSGSRNAWLAAIFTLFAVPLLCSQYIKYKKTALSLLLVTCLAIITMFALNPTMNKRLNLAYTEFVTFTTEGAPKTTPIMSNSIGFRLEQWRVALIVAQGAPLLGYGGGNAGKHITHAAEKGLGHPDLINQHTINGIGGLHSTYFESLVNEGIVGLIIILIFLLYPAYIFMKTRKHSPIPSTIGLIFILNYMIFGLTENPFVHDNFTSVYLLFLAIFFSTAMHEQYQNDIAPHSSG</sequence>
<dbReference type="InterPro" id="IPR007016">
    <property type="entry name" value="O-antigen_ligase-rel_domated"/>
</dbReference>
<feature type="transmembrane region" description="Helical" evidence="5">
    <location>
        <begin position="28"/>
        <end position="48"/>
    </location>
</feature>
<comment type="subcellular location">
    <subcellularLocation>
        <location evidence="1">Membrane</location>
        <topology evidence="1">Multi-pass membrane protein</topology>
    </subcellularLocation>
</comment>